<reference evidence="2" key="1">
    <citation type="journal article" date="2014" name="Int. J. Syst. Evol. Microbiol.">
        <title>Complete genome sequence of Corynebacterium casei LMG S-19264T (=DSM 44701T), isolated from a smear-ripened cheese.</title>
        <authorList>
            <consortium name="US DOE Joint Genome Institute (JGI-PGF)"/>
            <person name="Walter F."/>
            <person name="Albersmeier A."/>
            <person name="Kalinowski J."/>
            <person name="Ruckert C."/>
        </authorList>
    </citation>
    <scope>NUCLEOTIDE SEQUENCE</scope>
    <source>
        <strain evidence="2">VKM B-2484</strain>
    </source>
</reference>
<dbReference type="InterPro" id="IPR036061">
    <property type="entry name" value="CheW-like_dom_sf"/>
</dbReference>
<keyword evidence="3" id="KW-1185">Reference proteome</keyword>
<dbReference type="SUPFAM" id="SSF50341">
    <property type="entry name" value="CheW-like"/>
    <property type="match status" value="1"/>
</dbReference>
<dbReference type="PANTHER" id="PTHR22617:SF23">
    <property type="entry name" value="CHEMOTAXIS PROTEIN CHEW"/>
    <property type="match status" value="1"/>
</dbReference>
<reference evidence="2" key="2">
    <citation type="submission" date="2023-01" db="EMBL/GenBank/DDBJ databases">
        <authorList>
            <person name="Sun Q."/>
            <person name="Evtushenko L."/>
        </authorList>
    </citation>
    <scope>NUCLEOTIDE SEQUENCE</scope>
    <source>
        <strain evidence="2">VKM B-2484</strain>
    </source>
</reference>
<dbReference type="RefSeq" id="WP_213375820.1">
    <property type="nucleotide sequence ID" value="NZ_BSFJ01000001.1"/>
</dbReference>
<evidence type="ECO:0000259" key="1">
    <source>
        <dbReference type="PROSITE" id="PS50851"/>
    </source>
</evidence>
<dbReference type="Gene3D" id="2.40.50.180">
    <property type="entry name" value="CheA-289, Domain 4"/>
    <property type="match status" value="1"/>
</dbReference>
<dbReference type="Pfam" id="PF01584">
    <property type="entry name" value="CheW"/>
    <property type="match status" value="1"/>
</dbReference>
<dbReference type="GO" id="GO:0005829">
    <property type="term" value="C:cytosol"/>
    <property type="evidence" value="ECO:0007669"/>
    <property type="project" value="TreeGrafter"/>
</dbReference>
<feature type="domain" description="CheW-like" evidence="1">
    <location>
        <begin position="14"/>
        <end position="152"/>
    </location>
</feature>
<protein>
    <submittedName>
        <fullName evidence="2">Chemotaxis protein CheW</fullName>
    </submittedName>
</protein>
<gene>
    <name evidence="2" type="primary">cheW</name>
    <name evidence="2" type="ORF">GCM10017643_02090</name>
</gene>
<proteinExistence type="predicted"/>
<dbReference type="PROSITE" id="PS50851">
    <property type="entry name" value="CHEW"/>
    <property type="match status" value="1"/>
</dbReference>
<evidence type="ECO:0000313" key="3">
    <source>
        <dbReference type="Proteomes" id="UP001143370"/>
    </source>
</evidence>
<dbReference type="Proteomes" id="UP001143370">
    <property type="component" value="Unassembled WGS sequence"/>
</dbReference>
<evidence type="ECO:0000313" key="2">
    <source>
        <dbReference type="EMBL" id="GLK70094.1"/>
    </source>
</evidence>
<dbReference type="Gene3D" id="2.30.30.40">
    <property type="entry name" value="SH3 Domains"/>
    <property type="match status" value="1"/>
</dbReference>
<organism evidence="2 3">
    <name type="scientific">Ancylobacter dichloromethanicus</name>
    <dbReference type="NCBI Taxonomy" id="518825"/>
    <lineage>
        <taxon>Bacteria</taxon>
        <taxon>Pseudomonadati</taxon>
        <taxon>Pseudomonadota</taxon>
        <taxon>Alphaproteobacteria</taxon>
        <taxon>Hyphomicrobiales</taxon>
        <taxon>Xanthobacteraceae</taxon>
        <taxon>Ancylobacter</taxon>
    </lineage>
</organism>
<dbReference type="AlphaFoldDB" id="A0A9W6J640"/>
<dbReference type="InterPro" id="IPR039315">
    <property type="entry name" value="CheW"/>
</dbReference>
<dbReference type="GO" id="GO:0007165">
    <property type="term" value="P:signal transduction"/>
    <property type="evidence" value="ECO:0007669"/>
    <property type="project" value="InterPro"/>
</dbReference>
<name>A0A9W6J640_9HYPH</name>
<dbReference type="InterPro" id="IPR002545">
    <property type="entry name" value="CheW-lke_dom"/>
</dbReference>
<accession>A0A9W6J640</accession>
<sequence>MTTQATPGDGDAKARQFVTARIGGQLFGLSIDAVNEVFVPEGITPVPLSAPEIEGVLNLRGRIVTMIDLRRLLHLGSETAASMAVGIESQGDAFGLMIDDVGDVLMLGDAERDTNPSNLDEDWARFVNGVYRLQEELLLLLDVERVLAGVGQGRAA</sequence>
<dbReference type="GO" id="GO:0006935">
    <property type="term" value="P:chemotaxis"/>
    <property type="evidence" value="ECO:0007669"/>
    <property type="project" value="InterPro"/>
</dbReference>
<dbReference type="SMART" id="SM00260">
    <property type="entry name" value="CheW"/>
    <property type="match status" value="1"/>
</dbReference>
<comment type="caution">
    <text evidence="2">The sequence shown here is derived from an EMBL/GenBank/DDBJ whole genome shotgun (WGS) entry which is preliminary data.</text>
</comment>
<dbReference type="EMBL" id="BSFJ01000001">
    <property type="protein sequence ID" value="GLK70094.1"/>
    <property type="molecule type" value="Genomic_DNA"/>
</dbReference>
<dbReference type="PANTHER" id="PTHR22617">
    <property type="entry name" value="CHEMOTAXIS SENSOR HISTIDINE KINASE-RELATED"/>
    <property type="match status" value="1"/>
</dbReference>